<dbReference type="GO" id="GO:0000160">
    <property type="term" value="P:phosphorelay signal transduction system"/>
    <property type="evidence" value="ECO:0007669"/>
    <property type="project" value="InterPro"/>
</dbReference>
<dbReference type="InterPro" id="IPR001867">
    <property type="entry name" value="OmpR/PhoB-type_DNA-bd"/>
</dbReference>
<dbReference type="GO" id="GO:0006355">
    <property type="term" value="P:regulation of DNA-templated transcription"/>
    <property type="evidence" value="ECO:0007669"/>
    <property type="project" value="InterPro"/>
</dbReference>
<dbReference type="SUPFAM" id="SSF52540">
    <property type="entry name" value="P-loop containing nucleoside triphosphate hydrolases"/>
    <property type="match status" value="1"/>
</dbReference>
<dbReference type="SUPFAM" id="SSF48452">
    <property type="entry name" value="TPR-like"/>
    <property type="match status" value="3"/>
</dbReference>
<dbReference type="Gene3D" id="1.10.10.10">
    <property type="entry name" value="Winged helix-like DNA-binding domain superfamily/Winged helix DNA-binding domain"/>
    <property type="match status" value="1"/>
</dbReference>
<dbReference type="SMART" id="SM00862">
    <property type="entry name" value="Trans_reg_C"/>
    <property type="match status" value="1"/>
</dbReference>
<accession>A0A097CSW7</accession>
<gene>
    <name evidence="5" type="ORF">VASRM7_522</name>
</gene>
<proteinExistence type="inferred from homology"/>
<reference evidence="5" key="1">
    <citation type="submission" date="2013-11" db="EMBL/GenBank/DDBJ databases">
        <title>New antitubercular compounds from marine-derived Verrucosispora sp. MS100047.</title>
        <authorList>
            <person name="Huang P."/>
            <person name="Xie F."/>
            <person name="Wang Q."/>
            <person name="Wang J."/>
            <person name="Wang Q."/>
            <person name="Abdel-Mageed W.M."/>
            <person name="Liu M."/>
            <person name="Han J."/>
            <person name="Song F."/>
            <person name="Dai H."/>
            <person name="Liu X."/>
            <person name="Zhang L."/>
        </authorList>
    </citation>
    <scope>NUCLEOTIDE SEQUENCE</scope>
    <source>
        <strain evidence="5">MS100047</strain>
    </source>
</reference>
<dbReference type="InterPro" id="IPR027417">
    <property type="entry name" value="P-loop_NTPase"/>
</dbReference>
<dbReference type="CDD" id="cd15831">
    <property type="entry name" value="BTAD"/>
    <property type="match status" value="1"/>
</dbReference>
<evidence type="ECO:0000313" key="5">
    <source>
        <dbReference type="EMBL" id="AIS85765.1"/>
    </source>
</evidence>
<dbReference type="EMBL" id="KF826684">
    <property type="protein sequence ID" value="AIS85765.1"/>
    <property type="molecule type" value="Genomic_DNA"/>
</dbReference>
<dbReference type="SMART" id="SM01043">
    <property type="entry name" value="BTAD"/>
    <property type="match status" value="1"/>
</dbReference>
<dbReference type="InterPro" id="IPR058852">
    <property type="entry name" value="HTH_77"/>
</dbReference>
<dbReference type="InterPro" id="IPR036388">
    <property type="entry name" value="WH-like_DNA-bd_sf"/>
</dbReference>
<organism evidence="5">
    <name type="scientific">Verrucosispora sp. MS100047</name>
    <dbReference type="NCBI Taxonomy" id="1410949"/>
    <lineage>
        <taxon>Bacteria</taxon>
        <taxon>Bacillati</taxon>
        <taxon>Actinomycetota</taxon>
        <taxon>Actinomycetes</taxon>
        <taxon>Micromonosporales</taxon>
        <taxon>Micromonosporaceae</taxon>
        <taxon>Micromonospora</taxon>
    </lineage>
</organism>
<dbReference type="SUPFAM" id="SSF46894">
    <property type="entry name" value="C-terminal effector domain of the bipartite response regulators"/>
    <property type="match status" value="1"/>
</dbReference>
<comment type="similarity">
    <text evidence="1">Belongs to the AfsR/DnrI/RedD regulatory family.</text>
</comment>
<dbReference type="Pfam" id="PF13424">
    <property type="entry name" value="TPR_12"/>
    <property type="match status" value="1"/>
</dbReference>
<name>A0A097CSW7_9ACTN</name>
<dbReference type="AlphaFoldDB" id="A0A097CSW7"/>
<dbReference type="PROSITE" id="PS51755">
    <property type="entry name" value="OMPR_PHOB"/>
    <property type="match status" value="1"/>
</dbReference>
<keyword evidence="2 3" id="KW-0238">DNA-binding</keyword>
<dbReference type="InterPro" id="IPR005158">
    <property type="entry name" value="BTAD"/>
</dbReference>
<dbReference type="PANTHER" id="PTHR47691:SF3">
    <property type="entry name" value="HTH-TYPE TRANSCRIPTIONAL REGULATOR RV0890C-RELATED"/>
    <property type="match status" value="1"/>
</dbReference>
<dbReference type="Gene3D" id="3.40.50.300">
    <property type="entry name" value="P-loop containing nucleotide triphosphate hydrolases"/>
    <property type="match status" value="1"/>
</dbReference>
<dbReference type="GO" id="GO:0003677">
    <property type="term" value="F:DNA binding"/>
    <property type="evidence" value="ECO:0007669"/>
    <property type="project" value="UniProtKB-UniRule"/>
</dbReference>
<evidence type="ECO:0000259" key="4">
    <source>
        <dbReference type="PROSITE" id="PS51755"/>
    </source>
</evidence>
<dbReference type="Pfam" id="PF03704">
    <property type="entry name" value="BTAD"/>
    <property type="match status" value="1"/>
</dbReference>
<evidence type="ECO:0000256" key="2">
    <source>
        <dbReference type="ARBA" id="ARBA00023125"/>
    </source>
</evidence>
<dbReference type="PRINTS" id="PR00364">
    <property type="entry name" value="DISEASERSIST"/>
</dbReference>
<feature type="DNA-binding region" description="OmpR/PhoB-type" evidence="3">
    <location>
        <begin position="1"/>
        <end position="97"/>
    </location>
</feature>
<dbReference type="InterPro" id="IPR011990">
    <property type="entry name" value="TPR-like_helical_dom_sf"/>
</dbReference>
<dbReference type="Gene3D" id="1.25.40.10">
    <property type="entry name" value="Tetratricopeptide repeat domain"/>
    <property type="match status" value="2"/>
</dbReference>
<evidence type="ECO:0000256" key="3">
    <source>
        <dbReference type="PROSITE-ProRule" id="PRU01091"/>
    </source>
</evidence>
<feature type="domain" description="OmpR/PhoB-type" evidence="4">
    <location>
        <begin position="1"/>
        <end position="97"/>
    </location>
</feature>
<dbReference type="InterPro" id="IPR016032">
    <property type="entry name" value="Sig_transdc_resp-reg_C-effctor"/>
</dbReference>
<evidence type="ECO:0000256" key="1">
    <source>
        <dbReference type="ARBA" id="ARBA00005820"/>
    </source>
</evidence>
<sequence length="1064" mass="114956">MRFGILGNLAVWPADDRPAHLPGHKVRTLLAVLLVHEGRPVSADALADVLWGDEPPGNLIGALHTTVWQLRRALEKAESGAGTRVVVSRPPGYLLDVSDHDVDARRFEYRLRRARAATDTRDRVSILGDALAEWRGPALADFTDAEFARPAIARLEEQRLTALEDRAHAMLELGEHRLLVSELADLVVRHPMRERLRAAHMRALYGSGRQSEALAGFDELRELLAEELGVEPGTELVTLRQSILERDPVLAPSPTPITTTARPVTNLPAPVSGLIGRDAAVVQVRALLEASRLVTLHGIGGVGKTSLALAAARQVAGQYPDGVWLVELSIVAAGPDEPDPFSAVADQVAIALGVRTTAREDWLTSAVRAKQMLLVLDNCEHVVAAAAQLVGLVLQAAPGVRVLATSQEPLGIAGERLWTVPPLALPTSLAQAATSSAVQLFVARATDASAGFVLDENTVEAVDAICRRLDGLPLALELAATRVRALGVHELAARLEDRFALLTQGMRGAPARHRTLRAALDWTWELLTEPERVVLRRLAVFSGGCPLQMAEDVCAGGVVGRADVLDLVARLVDRSLVTVTDVAGVRRYGLLESVAAYSAERLREAGEEADVRLRHARYHADLAERVLPHLRGPSQRRWLERMDAERANFRAALDAGARLGANGLALRMVNALAWYWFLRGRLAEAKRAFTVALDGSPTDGGSPRATALAWQAGFGLRAGDASYDLDRFDELENEVADPVDRAIVRWFLGFTRIGFGGQDSAEKYLDRALGEFRNLDYAWGTAAALAALATRSILRGDLDATRQYGEESAALFRDLGDGWGRLQATDALASLSEVLGRYDEAARLHRDGLRIAEALGLWNEASTKMSGLGRIALLGGDYPQARELHERALRLAAEQSYTFGQQFAEVGLGLVARREGRLDAAEMHLRRWLDWCRQLDGEYGVALILAELGFVAEQRGDAETALRLHREGSVAAWGTGDPRTIALSLEGVAGTYSLLGDHERAALLSGAAQAVRAGAGAPLPPAERGDVDRITARGVAAVGDAFAKHVGDGRLMELSEARRLVFDD</sequence>
<protein>
    <submittedName>
        <fullName evidence="5">ATPase-like protein</fullName>
    </submittedName>
</protein>
<dbReference type="PANTHER" id="PTHR47691">
    <property type="entry name" value="REGULATOR-RELATED"/>
    <property type="match status" value="1"/>
</dbReference>
<dbReference type="Pfam" id="PF00486">
    <property type="entry name" value="Trans_reg_C"/>
    <property type="match status" value="1"/>
</dbReference>
<dbReference type="Pfam" id="PF25872">
    <property type="entry name" value="HTH_77"/>
    <property type="match status" value="1"/>
</dbReference>